<dbReference type="AlphaFoldDB" id="A0AA41RTN8"/>
<dbReference type="InterPro" id="IPR000794">
    <property type="entry name" value="Beta-ketoacyl_synthase"/>
</dbReference>
<feature type="non-terminal residue" evidence="5">
    <location>
        <position position="130"/>
    </location>
</feature>
<dbReference type="InterPro" id="IPR016039">
    <property type="entry name" value="Thiolase-like"/>
</dbReference>
<dbReference type="Pfam" id="PF00109">
    <property type="entry name" value="ketoacyl-synt"/>
    <property type="match status" value="1"/>
</dbReference>
<accession>A0AA41RTN8</accession>
<organism evidence="5 6">
    <name type="scientific">Papaver nudicaule</name>
    <name type="common">Iceland poppy</name>
    <dbReference type="NCBI Taxonomy" id="74823"/>
    <lineage>
        <taxon>Eukaryota</taxon>
        <taxon>Viridiplantae</taxon>
        <taxon>Streptophyta</taxon>
        <taxon>Embryophyta</taxon>
        <taxon>Tracheophyta</taxon>
        <taxon>Spermatophyta</taxon>
        <taxon>Magnoliopsida</taxon>
        <taxon>Ranunculales</taxon>
        <taxon>Papaveraceae</taxon>
        <taxon>Papaveroideae</taxon>
        <taxon>Papaver</taxon>
    </lineage>
</organism>
<dbReference type="PROSITE" id="PS52004">
    <property type="entry name" value="KS3_2"/>
    <property type="match status" value="1"/>
</dbReference>
<dbReference type="InterPro" id="IPR014031">
    <property type="entry name" value="Ketoacyl_synth_C"/>
</dbReference>
<evidence type="ECO:0000256" key="2">
    <source>
        <dbReference type="ARBA" id="ARBA00013191"/>
    </source>
</evidence>
<dbReference type="GO" id="GO:0009570">
    <property type="term" value="C:chloroplast stroma"/>
    <property type="evidence" value="ECO:0007669"/>
    <property type="project" value="TreeGrafter"/>
</dbReference>
<sequence length="130" mass="13628">NRDGFVMGEGAGVLVLEELEHAQKRGATIYAEFLGGSFTSDAYHMTEPHPDGTGVILCIENALASAGVSKEDVNYVNAHATSTPAGDLKEYQALIHCFGQNPELRVNSTKSMIGHLLGAAGAVEAVATVQ</sequence>
<dbReference type="GO" id="GO:0005739">
    <property type="term" value="C:mitochondrion"/>
    <property type="evidence" value="ECO:0007669"/>
    <property type="project" value="TreeGrafter"/>
</dbReference>
<name>A0AA41RTN8_PAPNU</name>
<reference evidence="5" key="1">
    <citation type="submission" date="2022-03" db="EMBL/GenBank/DDBJ databases">
        <title>A functionally conserved STORR gene fusion in Papaver species that diverged 16.8 million years ago.</title>
        <authorList>
            <person name="Catania T."/>
        </authorList>
    </citation>
    <scope>NUCLEOTIDE SEQUENCE</scope>
    <source>
        <strain evidence="5">S-191538</strain>
    </source>
</reference>
<dbReference type="InterPro" id="IPR020841">
    <property type="entry name" value="PKS_Beta-ketoAc_synthase_dom"/>
</dbReference>
<protein>
    <recommendedName>
        <fullName evidence="2">beta-ketoacyl-[acyl-carrier-protein] synthase I</fullName>
        <ecNumber evidence="2">2.3.1.41</ecNumber>
    </recommendedName>
</protein>
<keyword evidence="6" id="KW-1185">Reference proteome</keyword>
<dbReference type="Proteomes" id="UP001177140">
    <property type="component" value="Unassembled WGS sequence"/>
</dbReference>
<dbReference type="EC" id="2.3.1.41" evidence="2"/>
<feature type="non-terminal residue" evidence="5">
    <location>
        <position position="1"/>
    </location>
</feature>
<evidence type="ECO:0000256" key="3">
    <source>
        <dbReference type="ARBA" id="ARBA00022679"/>
    </source>
</evidence>
<dbReference type="GO" id="GO:0006633">
    <property type="term" value="P:fatty acid biosynthetic process"/>
    <property type="evidence" value="ECO:0007669"/>
    <property type="project" value="TreeGrafter"/>
</dbReference>
<dbReference type="GO" id="GO:0004315">
    <property type="term" value="F:3-oxoacyl-[acyl-carrier-protein] synthase activity"/>
    <property type="evidence" value="ECO:0007669"/>
    <property type="project" value="UniProtKB-EC"/>
</dbReference>
<feature type="domain" description="Ketosynthase family 3 (KS3)" evidence="4">
    <location>
        <begin position="1"/>
        <end position="130"/>
    </location>
</feature>
<evidence type="ECO:0000313" key="5">
    <source>
        <dbReference type="EMBL" id="MCL7024507.1"/>
    </source>
</evidence>
<gene>
    <name evidence="5" type="ORF">MKW94_023584</name>
</gene>
<proteinExistence type="inferred from homology"/>
<comment type="caution">
    <text evidence="5">The sequence shown here is derived from an EMBL/GenBank/DDBJ whole genome shotgun (WGS) entry which is preliminary data.</text>
</comment>
<comment type="similarity">
    <text evidence="1">Belongs to the thiolase-like superfamily. Beta-ketoacyl-ACP synthases family.</text>
</comment>
<evidence type="ECO:0000256" key="1">
    <source>
        <dbReference type="ARBA" id="ARBA00008467"/>
    </source>
</evidence>
<dbReference type="Pfam" id="PF02801">
    <property type="entry name" value="Ketoacyl-synt_C"/>
    <property type="match status" value="1"/>
</dbReference>
<dbReference type="InterPro" id="IPR014030">
    <property type="entry name" value="Ketoacyl_synth_N"/>
</dbReference>
<dbReference type="SUPFAM" id="SSF53901">
    <property type="entry name" value="Thiolase-like"/>
    <property type="match status" value="1"/>
</dbReference>
<evidence type="ECO:0000313" key="6">
    <source>
        <dbReference type="Proteomes" id="UP001177140"/>
    </source>
</evidence>
<evidence type="ECO:0000259" key="4">
    <source>
        <dbReference type="PROSITE" id="PS52004"/>
    </source>
</evidence>
<keyword evidence="3" id="KW-0808">Transferase</keyword>
<dbReference type="EMBL" id="JAJJMA010035357">
    <property type="protein sequence ID" value="MCL7024507.1"/>
    <property type="molecule type" value="Genomic_DNA"/>
</dbReference>
<dbReference type="PANTHER" id="PTHR11712">
    <property type="entry name" value="POLYKETIDE SYNTHASE-RELATED"/>
    <property type="match status" value="1"/>
</dbReference>
<dbReference type="Gene3D" id="3.40.47.10">
    <property type="match status" value="1"/>
</dbReference>
<dbReference type="PANTHER" id="PTHR11712:SF332">
    <property type="entry name" value="3-OXOACYL-[ACYL-CARRIER-PROTEIN] SYNTHASE II, CHLOROPLASTIC"/>
    <property type="match status" value="1"/>
</dbReference>